<dbReference type="AlphaFoldDB" id="A0A0L8HRG1"/>
<evidence type="ECO:0000313" key="1">
    <source>
        <dbReference type="EMBL" id="KOF91759.1"/>
    </source>
</evidence>
<accession>A0A0L8HRG1</accession>
<name>A0A0L8HRG1_OCTBM</name>
<sequence>MYFYVNICPVHIKEKNNYAHSTYTLIYIDTQLSDQFHKSEKLFRKLPKTKLCQCVCIYIYTLSATVIRPDFFIFSYVGLLIYDHYNIEIST</sequence>
<gene>
    <name evidence="1" type="ORF">OCBIM_22008134mg</name>
</gene>
<organism evidence="1">
    <name type="scientific">Octopus bimaculoides</name>
    <name type="common">California two-spotted octopus</name>
    <dbReference type="NCBI Taxonomy" id="37653"/>
    <lineage>
        <taxon>Eukaryota</taxon>
        <taxon>Metazoa</taxon>
        <taxon>Spiralia</taxon>
        <taxon>Lophotrochozoa</taxon>
        <taxon>Mollusca</taxon>
        <taxon>Cephalopoda</taxon>
        <taxon>Coleoidea</taxon>
        <taxon>Octopodiformes</taxon>
        <taxon>Octopoda</taxon>
        <taxon>Incirrata</taxon>
        <taxon>Octopodidae</taxon>
        <taxon>Octopus</taxon>
    </lineage>
</organism>
<reference evidence="1" key="1">
    <citation type="submission" date="2015-07" db="EMBL/GenBank/DDBJ databases">
        <title>MeaNS - Measles Nucleotide Surveillance Program.</title>
        <authorList>
            <person name="Tran T."/>
            <person name="Druce J."/>
        </authorList>
    </citation>
    <scope>NUCLEOTIDE SEQUENCE</scope>
    <source>
        <strain evidence="1">UCB-OBI-ISO-001</strain>
        <tissue evidence="1">Gonad</tissue>
    </source>
</reference>
<dbReference type="EMBL" id="KQ417481">
    <property type="protein sequence ID" value="KOF91759.1"/>
    <property type="molecule type" value="Genomic_DNA"/>
</dbReference>
<protein>
    <submittedName>
        <fullName evidence="1">Uncharacterized protein</fullName>
    </submittedName>
</protein>
<proteinExistence type="predicted"/>